<dbReference type="eggNOG" id="COG0465">
    <property type="taxonomic scope" value="Bacteria"/>
</dbReference>
<keyword evidence="1" id="KW-0812">Transmembrane</keyword>
<dbReference type="HOGENOM" id="CLU_672029_0_0_14"/>
<dbReference type="PANTHER" id="PTHR23074">
    <property type="entry name" value="AAA DOMAIN-CONTAINING"/>
    <property type="match status" value="1"/>
</dbReference>
<dbReference type="EMBL" id="CU469464">
    <property type="protein sequence ID" value="CAP18333.1"/>
    <property type="molecule type" value="Genomic_DNA"/>
</dbReference>
<evidence type="ECO:0000259" key="2">
    <source>
        <dbReference type="SMART" id="SM00382"/>
    </source>
</evidence>
<keyword evidence="1" id="KW-1133">Transmembrane helix</keyword>
<proteinExistence type="predicted"/>
<dbReference type="Gene3D" id="3.40.50.300">
    <property type="entry name" value="P-loop containing nucleotide triphosphate hydrolases"/>
    <property type="match status" value="1"/>
</dbReference>
<dbReference type="GO" id="GO:0005524">
    <property type="term" value="F:ATP binding"/>
    <property type="evidence" value="ECO:0007669"/>
    <property type="project" value="InterPro"/>
</dbReference>
<sequence length="409" mass="47519">MKKKSKINIYNIVLFLLLIIIAFCALFYVLKTLGFLDFDTKKKSKTLLPTKTIKLDDDTLEEIEKHLKEYSEQYFNNSKSLQHATNDNLKTQIARIVTQLGGENINEDLTEYETELDKFIYKVGTPQYQKLMGLEELIGLKQEKEALSDLRTCMSYSIALKEFKQKLPNGVIFHGVPGTGKTTLERALAKTTNFHYMEIDGTNFQKYNTKEGIKMVNALFKKTSNMDRGIIVCIDECENTWGSLKKAENQSTKNIVTKFKNSFTSIENQNHQKQVFWIGTTNHLEDIDDAILSRFDYKIEVKPLDLEGRKKYFDHVLVKKLKNDNLISEGAIRYLIDQLAPEIEEFPELQTFRDMETFIRISIITAIKRYNQNPSTSKAIIKEDLQNVFNNKKQEIIDQRNWQAQNKTK</sequence>
<gene>
    <name evidence="3" type="ordered locus">ATP_00146</name>
</gene>
<feature type="transmembrane region" description="Helical" evidence="1">
    <location>
        <begin position="12"/>
        <end position="30"/>
    </location>
</feature>
<dbReference type="InterPro" id="IPR027417">
    <property type="entry name" value="P-loop_NTPase"/>
</dbReference>
<keyword evidence="1" id="KW-0472">Membrane</keyword>
<dbReference type="SUPFAM" id="SSF52540">
    <property type="entry name" value="P-loop containing nucleoside triphosphate hydrolases"/>
    <property type="match status" value="1"/>
</dbReference>
<dbReference type="PANTHER" id="PTHR23074:SF83">
    <property type="entry name" value="VACUOLAR PROTEIN SORTING-ASSOCIATED PROTEIN 4A"/>
    <property type="match status" value="1"/>
</dbReference>
<dbReference type="InterPro" id="IPR003959">
    <property type="entry name" value="ATPase_AAA_core"/>
</dbReference>
<dbReference type="SMART" id="SM00382">
    <property type="entry name" value="AAA"/>
    <property type="match status" value="1"/>
</dbReference>
<dbReference type="Pfam" id="PF00004">
    <property type="entry name" value="AAA"/>
    <property type="match status" value="1"/>
</dbReference>
<dbReference type="GO" id="GO:0016887">
    <property type="term" value="F:ATP hydrolysis activity"/>
    <property type="evidence" value="ECO:0007669"/>
    <property type="project" value="InterPro"/>
</dbReference>
<dbReference type="KEGG" id="pml:ATP_00146"/>
<organism evidence="4">
    <name type="scientific">Phytoplasma mali (strain AT)</name>
    <dbReference type="NCBI Taxonomy" id="482235"/>
    <lineage>
        <taxon>Bacteria</taxon>
        <taxon>Bacillati</taxon>
        <taxon>Mycoplasmatota</taxon>
        <taxon>Mollicutes</taxon>
        <taxon>Acholeplasmatales</taxon>
        <taxon>Acholeplasmataceae</taxon>
        <taxon>Candidatus Phytoplasma</taxon>
        <taxon>16SrX (Apple proliferation group)</taxon>
    </lineage>
</organism>
<dbReference type="CDD" id="cd19481">
    <property type="entry name" value="RecA-like_protease"/>
    <property type="match status" value="1"/>
</dbReference>
<dbReference type="Proteomes" id="UP000002020">
    <property type="component" value="Chromosome"/>
</dbReference>
<dbReference type="InterPro" id="IPR003593">
    <property type="entry name" value="AAA+_ATPase"/>
</dbReference>
<evidence type="ECO:0000313" key="3">
    <source>
        <dbReference type="EMBL" id="CAP18333.1"/>
    </source>
</evidence>
<reference evidence="3 4" key="1">
    <citation type="journal article" date="2008" name="BMC Genomics">
        <title>The linear chromosome of the plant-pathogenic mycoplasma 'Candidatus Phytoplasma mali'.</title>
        <authorList>
            <person name="Kube M."/>
            <person name="Schneider B."/>
            <person name="Kuhl H."/>
            <person name="Dandekar T."/>
            <person name="Heitmann K."/>
            <person name="Migdoll A.M."/>
            <person name="Reinhardt R."/>
            <person name="Seemueller E."/>
        </authorList>
    </citation>
    <scope>NUCLEOTIDE SEQUENCE [LARGE SCALE GENOMIC DNA]</scope>
    <source>
        <strain evidence="3 4">AT</strain>
    </source>
</reference>
<protein>
    <submittedName>
        <fullName evidence="3">AAA+ ATPase</fullName>
    </submittedName>
</protein>
<name>B3R0G9_PHYMT</name>
<accession>B3R0G9</accession>
<feature type="domain" description="AAA+ ATPase" evidence="2">
    <location>
        <begin position="167"/>
        <end position="305"/>
    </location>
</feature>
<dbReference type="STRING" id="37692.ATP_00146"/>
<evidence type="ECO:0000256" key="1">
    <source>
        <dbReference type="SAM" id="Phobius"/>
    </source>
</evidence>
<dbReference type="InterPro" id="IPR050304">
    <property type="entry name" value="MT-severing_AAA_ATPase"/>
</dbReference>
<keyword evidence="4" id="KW-1185">Reference proteome</keyword>
<evidence type="ECO:0000313" key="4">
    <source>
        <dbReference type="Proteomes" id="UP000002020"/>
    </source>
</evidence>
<dbReference type="AlphaFoldDB" id="B3R0G9"/>